<feature type="region of interest" description="Disordered" evidence="1">
    <location>
        <begin position="1"/>
        <end position="50"/>
    </location>
</feature>
<feature type="compositionally biased region" description="Basic and acidic residues" evidence="1">
    <location>
        <begin position="1"/>
        <end position="30"/>
    </location>
</feature>
<evidence type="ECO:0000313" key="2">
    <source>
        <dbReference type="EMBL" id="OGN23311.1"/>
    </source>
</evidence>
<dbReference type="Proteomes" id="UP000178911">
    <property type="component" value="Unassembled WGS sequence"/>
</dbReference>
<evidence type="ECO:0000256" key="1">
    <source>
        <dbReference type="SAM" id="MobiDB-lite"/>
    </source>
</evidence>
<protein>
    <submittedName>
        <fullName evidence="2">Uncharacterized protein</fullName>
    </submittedName>
</protein>
<reference evidence="2 3" key="1">
    <citation type="journal article" date="2016" name="Nat. Commun.">
        <title>Thousands of microbial genomes shed light on interconnected biogeochemical processes in an aquifer system.</title>
        <authorList>
            <person name="Anantharaman K."/>
            <person name="Brown C.T."/>
            <person name="Hug L.A."/>
            <person name="Sharon I."/>
            <person name="Castelle C.J."/>
            <person name="Probst A.J."/>
            <person name="Thomas B.C."/>
            <person name="Singh A."/>
            <person name="Wilkins M.J."/>
            <person name="Karaoz U."/>
            <person name="Brodie E.L."/>
            <person name="Williams K.H."/>
            <person name="Hubbard S.S."/>
            <person name="Banfield J.F."/>
        </authorList>
    </citation>
    <scope>NUCLEOTIDE SEQUENCE [LARGE SCALE GENOMIC DNA]</scope>
</reference>
<evidence type="ECO:0000313" key="3">
    <source>
        <dbReference type="Proteomes" id="UP000178911"/>
    </source>
</evidence>
<dbReference type="STRING" id="1802695.A3A13_04290"/>
<name>A0A1F8GDE7_9BACT</name>
<dbReference type="AlphaFoldDB" id="A0A1F8GDE7"/>
<proteinExistence type="predicted"/>
<accession>A0A1F8GDE7</accession>
<sequence>MIKEPKLHKPLEKEPEKRPEIDPTLDDKSGIETWEGEGGTVYPEKPKKKRKEKITLEKLATQKRDRLEALRLAIKKLDEGGLVKEFEDRTRKVIYFDEENQQYFLEERGQRKNVGMGDIVSDYAWGIKYVPDYEIIGPAYRTLAKRILTNETRRDIESIYDRELVKTYIEGGIMLGGKQSLHSVERGWKKWRYSPQGKGVMFLGFIAEIAVRELLNRVALNNKLDFTVLRTSIVEDSIYKYDFKIRVHQGNRGVKIKQEGIKYGKKKNEIGIQFGLIRPKYSKKKAEVIKNVKEKFRDRLPVRDILLITMQTEEFAHAFNKWLELGEPSGGPEQFLSPELKKAILKAVTEKLVDIPQGVFDKIT</sequence>
<organism evidence="2 3">
    <name type="scientific">Candidatus Yanofskybacteria bacterium RIFCSPLOWO2_01_FULL_43_22</name>
    <dbReference type="NCBI Taxonomy" id="1802695"/>
    <lineage>
        <taxon>Bacteria</taxon>
        <taxon>Candidatus Yanofskyibacteriota</taxon>
    </lineage>
</organism>
<dbReference type="EMBL" id="MGKJ01000020">
    <property type="protein sequence ID" value="OGN23311.1"/>
    <property type="molecule type" value="Genomic_DNA"/>
</dbReference>
<gene>
    <name evidence="2" type="ORF">A3A13_04290</name>
</gene>
<comment type="caution">
    <text evidence="2">The sequence shown here is derived from an EMBL/GenBank/DDBJ whole genome shotgun (WGS) entry which is preliminary data.</text>
</comment>